<gene>
    <name evidence="8" type="ORF">A2664_03095</name>
</gene>
<evidence type="ECO:0000256" key="3">
    <source>
        <dbReference type="ARBA" id="ARBA00023002"/>
    </source>
</evidence>
<keyword evidence="2" id="KW-0732">Signal</keyword>
<dbReference type="AlphaFoldDB" id="A0A1G2M3X2"/>
<feature type="transmembrane region" description="Helical" evidence="6">
    <location>
        <begin position="12"/>
        <end position="30"/>
    </location>
</feature>
<feature type="domain" description="Thioredoxin-like fold" evidence="7">
    <location>
        <begin position="64"/>
        <end position="212"/>
    </location>
</feature>
<keyword evidence="6" id="KW-1133">Transmembrane helix</keyword>
<dbReference type="InterPro" id="IPR036249">
    <property type="entry name" value="Thioredoxin-like_sf"/>
</dbReference>
<dbReference type="Pfam" id="PF13462">
    <property type="entry name" value="Thioredoxin_4"/>
    <property type="match status" value="1"/>
</dbReference>
<sequence>MDEQSVQKNSLTVPIAIVIAGVLIAGALYLSRGGSTQPATSQGQDTQAQPTVNREIIVRPVSTRDHILGNPDAPVGFIVYTDLECPFCKSFHNTMHKITDAYGKDGKVAWVYRSFPLPQLHPKAPAEAVATECVSMLAGNTAYWSYVDSLFQITPSNNGLDLAELPKLAKNLNIDESRFTACSTDEKNTAAVQKDYEEAISAGGQGTPFSVIVSAKPLNVLTLNKIKTLTTQYPPDTFVFSTDNKRIAMSGALPYETVSQVIEAILAN</sequence>
<keyword evidence="6" id="KW-0812">Transmembrane</keyword>
<reference evidence="8 9" key="1">
    <citation type="journal article" date="2016" name="Nat. Commun.">
        <title>Thousands of microbial genomes shed light on interconnected biogeochemical processes in an aquifer system.</title>
        <authorList>
            <person name="Anantharaman K."/>
            <person name="Brown C.T."/>
            <person name="Hug L.A."/>
            <person name="Sharon I."/>
            <person name="Castelle C.J."/>
            <person name="Probst A.J."/>
            <person name="Thomas B.C."/>
            <person name="Singh A."/>
            <person name="Wilkins M.J."/>
            <person name="Karaoz U."/>
            <person name="Brodie E.L."/>
            <person name="Williams K.H."/>
            <person name="Hubbard S.S."/>
            <person name="Banfield J.F."/>
        </authorList>
    </citation>
    <scope>NUCLEOTIDE SEQUENCE [LARGE SCALE GENOMIC DNA]</scope>
</reference>
<evidence type="ECO:0000313" key="8">
    <source>
        <dbReference type="EMBL" id="OHA18600.1"/>
    </source>
</evidence>
<evidence type="ECO:0000259" key="7">
    <source>
        <dbReference type="Pfam" id="PF13462"/>
    </source>
</evidence>
<dbReference type="STRING" id="1802301.A2664_03095"/>
<comment type="similarity">
    <text evidence="1">Belongs to the thioredoxin family. DsbA subfamily.</text>
</comment>
<dbReference type="EMBL" id="MHRF01000004">
    <property type="protein sequence ID" value="OHA18600.1"/>
    <property type="molecule type" value="Genomic_DNA"/>
</dbReference>
<evidence type="ECO:0000256" key="4">
    <source>
        <dbReference type="ARBA" id="ARBA00023157"/>
    </source>
</evidence>
<dbReference type="Gene3D" id="3.40.30.10">
    <property type="entry name" value="Glutaredoxin"/>
    <property type="match status" value="1"/>
</dbReference>
<keyword evidence="3" id="KW-0560">Oxidoreductase</keyword>
<dbReference type="GO" id="GO:0016491">
    <property type="term" value="F:oxidoreductase activity"/>
    <property type="evidence" value="ECO:0007669"/>
    <property type="project" value="UniProtKB-KW"/>
</dbReference>
<dbReference type="SUPFAM" id="SSF52833">
    <property type="entry name" value="Thioredoxin-like"/>
    <property type="match status" value="1"/>
</dbReference>
<dbReference type="PANTHER" id="PTHR13887:SF14">
    <property type="entry name" value="DISULFIDE BOND FORMATION PROTEIN D"/>
    <property type="match status" value="1"/>
</dbReference>
<name>A0A1G2M3X2_9BACT</name>
<dbReference type="InterPro" id="IPR012336">
    <property type="entry name" value="Thioredoxin-like_fold"/>
</dbReference>
<dbReference type="Proteomes" id="UP000178873">
    <property type="component" value="Unassembled WGS sequence"/>
</dbReference>
<evidence type="ECO:0000256" key="6">
    <source>
        <dbReference type="SAM" id="Phobius"/>
    </source>
</evidence>
<keyword evidence="4" id="KW-1015">Disulfide bond</keyword>
<comment type="caution">
    <text evidence="8">The sequence shown here is derived from an EMBL/GenBank/DDBJ whole genome shotgun (WGS) entry which is preliminary data.</text>
</comment>
<protein>
    <recommendedName>
        <fullName evidence="7">Thioredoxin-like fold domain-containing protein</fullName>
    </recommendedName>
</protein>
<dbReference type="PANTHER" id="PTHR13887">
    <property type="entry name" value="GLUTATHIONE S-TRANSFERASE KAPPA"/>
    <property type="match status" value="1"/>
</dbReference>
<keyword evidence="6" id="KW-0472">Membrane</keyword>
<organism evidence="8 9">
    <name type="scientific">Candidatus Taylorbacteria bacterium RIFCSPHIGHO2_01_FULL_46_22b</name>
    <dbReference type="NCBI Taxonomy" id="1802301"/>
    <lineage>
        <taxon>Bacteria</taxon>
        <taxon>Candidatus Tayloriibacteriota</taxon>
    </lineage>
</organism>
<evidence type="ECO:0000313" key="9">
    <source>
        <dbReference type="Proteomes" id="UP000178873"/>
    </source>
</evidence>
<evidence type="ECO:0000256" key="1">
    <source>
        <dbReference type="ARBA" id="ARBA00005791"/>
    </source>
</evidence>
<evidence type="ECO:0000256" key="2">
    <source>
        <dbReference type="ARBA" id="ARBA00022729"/>
    </source>
</evidence>
<accession>A0A1G2M3X2</accession>
<keyword evidence="5" id="KW-0676">Redox-active center</keyword>
<evidence type="ECO:0000256" key="5">
    <source>
        <dbReference type="ARBA" id="ARBA00023284"/>
    </source>
</evidence>
<proteinExistence type="inferred from homology"/>